<feature type="chain" id="PRO_5043521636" evidence="8">
    <location>
        <begin position="23"/>
        <end position="469"/>
    </location>
</feature>
<comment type="subcellular location">
    <subcellularLocation>
        <location evidence="1">Cell outer membrane</location>
        <topology evidence="1">Multi-pass membrane protein</topology>
    </subcellularLocation>
</comment>
<keyword evidence="3" id="KW-1134">Transmembrane beta strand</keyword>
<name>A0AAW8CFN1_9PAST</name>
<evidence type="ECO:0000256" key="8">
    <source>
        <dbReference type="SAM" id="SignalP"/>
    </source>
</evidence>
<keyword evidence="5 8" id="KW-0732">Signal</keyword>
<evidence type="ECO:0000256" key="1">
    <source>
        <dbReference type="ARBA" id="ARBA00004571"/>
    </source>
</evidence>
<organism evidence="9 10">
    <name type="scientific">Pasteurella atlantica</name>
    <dbReference type="NCBI Taxonomy" id="2827233"/>
    <lineage>
        <taxon>Bacteria</taxon>
        <taxon>Pseudomonadati</taxon>
        <taxon>Pseudomonadota</taxon>
        <taxon>Gammaproteobacteria</taxon>
        <taxon>Pasteurellales</taxon>
        <taxon>Pasteurellaceae</taxon>
        <taxon>Pasteurella</taxon>
    </lineage>
</organism>
<dbReference type="GO" id="GO:0015483">
    <property type="term" value="F:long-chain fatty acid transporting porin activity"/>
    <property type="evidence" value="ECO:0007669"/>
    <property type="project" value="TreeGrafter"/>
</dbReference>
<dbReference type="Pfam" id="PF03349">
    <property type="entry name" value="Toluene_X"/>
    <property type="match status" value="1"/>
</dbReference>
<evidence type="ECO:0000256" key="2">
    <source>
        <dbReference type="ARBA" id="ARBA00008163"/>
    </source>
</evidence>
<keyword evidence="4" id="KW-0812">Transmembrane</keyword>
<dbReference type="PANTHER" id="PTHR35093:SF3">
    <property type="entry name" value="LONG-CHAIN FATTY ACID TRANSPORT PROTEIN"/>
    <property type="match status" value="1"/>
</dbReference>
<dbReference type="SUPFAM" id="SSF56935">
    <property type="entry name" value="Porins"/>
    <property type="match status" value="1"/>
</dbReference>
<feature type="signal peptide" evidence="8">
    <location>
        <begin position="1"/>
        <end position="22"/>
    </location>
</feature>
<gene>
    <name evidence="9" type="ORF">QJU78_01495</name>
</gene>
<comment type="caution">
    <text evidence="9">The sequence shown here is derived from an EMBL/GenBank/DDBJ whole genome shotgun (WGS) entry which is preliminary data.</text>
</comment>
<dbReference type="InterPro" id="IPR005017">
    <property type="entry name" value="OMPP1/FadL/TodX"/>
</dbReference>
<dbReference type="AlphaFoldDB" id="A0AAW8CFN1"/>
<evidence type="ECO:0000256" key="3">
    <source>
        <dbReference type="ARBA" id="ARBA00022452"/>
    </source>
</evidence>
<reference evidence="9" key="1">
    <citation type="journal article" date="2023" name="Front. Microbiol.">
        <title>Phylogeography and host specificity of Pasteurellaceae pathogenic to sea-farmed fish in the north-east Atlantic.</title>
        <authorList>
            <person name="Gulla S."/>
            <person name="Colquhoun D.J."/>
            <person name="Olsen A.B."/>
            <person name="Spilsberg B."/>
            <person name="Lagesen K."/>
            <person name="Aakesson C.P."/>
            <person name="Strom S."/>
            <person name="Manji F."/>
            <person name="Birkbeck T.H."/>
            <person name="Nilsen H.K."/>
        </authorList>
    </citation>
    <scope>NUCLEOTIDE SEQUENCE</scope>
    <source>
        <strain evidence="9">VIB1234</strain>
    </source>
</reference>
<dbReference type="GO" id="GO:0009279">
    <property type="term" value="C:cell outer membrane"/>
    <property type="evidence" value="ECO:0007669"/>
    <property type="project" value="UniProtKB-SubCell"/>
</dbReference>
<evidence type="ECO:0000256" key="6">
    <source>
        <dbReference type="ARBA" id="ARBA00023136"/>
    </source>
</evidence>
<keyword evidence="7" id="KW-0998">Cell outer membrane</keyword>
<dbReference type="Proteomes" id="UP001230466">
    <property type="component" value="Unassembled WGS sequence"/>
</dbReference>
<evidence type="ECO:0000313" key="9">
    <source>
        <dbReference type="EMBL" id="MDP8186459.1"/>
    </source>
</evidence>
<comment type="similarity">
    <text evidence="2">Belongs to the OmpP1/FadL family.</text>
</comment>
<evidence type="ECO:0000256" key="4">
    <source>
        <dbReference type="ARBA" id="ARBA00022692"/>
    </source>
</evidence>
<accession>A0AAW8CFN1</accession>
<evidence type="ECO:0000256" key="5">
    <source>
        <dbReference type="ARBA" id="ARBA00022729"/>
    </source>
</evidence>
<dbReference type="Gene3D" id="2.40.160.60">
    <property type="entry name" value="Outer membrane protein transport protein (OMPP1/FadL/TodX)"/>
    <property type="match status" value="1"/>
</dbReference>
<protein>
    <submittedName>
        <fullName evidence="9">Porin</fullName>
    </submittedName>
</protein>
<evidence type="ECO:0000313" key="10">
    <source>
        <dbReference type="Proteomes" id="UP001230466"/>
    </source>
</evidence>
<sequence>MKKMTQLSLAAILTLSATGSFAAGFQLAEISTSGLGSSFSGNAAIAEDASIVATNPALMTEFTRPEISAGGIYVGAKVDINGNLSGRNASNKNIVPNAIIPNLYFVSPVNERFSIGAGINVNYGLKTQFEENYTAGWLGGMTELKAINYNLSGAAKLGHGFSFGFGVNVVHAEAELDRYAGVLPEMLANGLLQKKPMLEQALRNPALPASKRAELQATLNKINAVAPMLPMIAGIPASTKIKHLEGNEWGYGWNAGLTYSINENHRFGLAYHSGIKLDFKGKFSNELSIALGSLLPENLQPATGGKNVPAKLSVTLPAFWELSAYHKLTDQLALHYSWKHTKWSVFKRLLATDNNNKDLLRREEKFSDNNRYAIGLTYKAMEKLTLRAGIAYEQSASRKIPSISIPDTNRTWYSIGATYKFTPNLSTDIGYAYVYGHKNNFSEGTGAGSLDVKSRAHVNLFGLNVNYKF</sequence>
<dbReference type="EMBL" id="JASAYJ010000002">
    <property type="protein sequence ID" value="MDP8186459.1"/>
    <property type="molecule type" value="Genomic_DNA"/>
</dbReference>
<evidence type="ECO:0000256" key="7">
    <source>
        <dbReference type="ARBA" id="ARBA00023237"/>
    </source>
</evidence>
<proteinExistence type="inferred from homology"/>
<dbReference type="RefSeq" id="WP_211597048.1">
    <property type="nucleotide sequence ID" value="NZ_JAGRQI010000002.1"/>
</dbReference>
<keyword evidence="6" id="KW-0472">Membrane</keyword>
<dbReference type="PANTHER" id="PTHR35093">
    <property type="entry name" value="OUTER MEMBRANE PROTEIN NMB0088-RELATED"/>
    <property type="match status" value="1"/>
</dbReference>